<evidence type="ECO:0000313" key="2">
    <source>
        <dbReference type="EMBL" id="JAD80466.1"/>
    </source>
</evidence>
<dbReference type="AlphaFoldDB" id="A0A0A9CXZ0"/>
<reference evidence="2" key="2">
    <citation type="journal article" date="2015" name="Data Brief">
        <title>Shoot transcriptome of the giant reed, Arundo donax.</title>
        <authorList>
            <person name="Barrero R.A."/>
            <person name="Guerrero F.D."/>
            <person name="Moolhuijzen P."/>
            <person name="Goolsby J.A."/>
            <person name="Tidwell J."/>
            <person name="Bellgard S.E."/>
            <person name="Bellgard M.I."/>
        </authorList>
    </citation>
    <scope>NUCLEOTIDE SEQUENCE</scope>
    <source>
        <tissue evidence="2">Shoot tissue taken approximately 20 cm above the soil surface</tissue>
    </source>
</reference>
<protein>
    <submittedName>
        <fullName evidence="2">Uncharacterized protein</fullName>
    </submittedName>
</protein>
<keyword evidence="1" id="KW-0812">Transmembrane</keyword>
<name>A0A0A9CXZ0_ARUDO</name>
<keyword evidence="1" id="KW-1133">Transmembrane helix</keyword>
<reference evidence="2" key="1">
    <citation type="submission" date="2014-09" db="EMBL/GenBank/DDBJ databases">
        <authorList>
            <person name="Magalhaes I.L.F."/>
            <person name="Oliveira U."/>
            <person name="Santos F.R."/>
            <person name="Vidigal T.H.D.A."/>
            <person name="Brescovit A.D."/>
            <person name="Santos A.J."/>
        </authorList>
    </citation>
    <scope>NUCLEOTIDE SEQUENCE</scope>
    <source>
        <tissue evidence="2">Shoot tissue taken approximately 20 cm above the soil surface</tissue>
    </source>
</reference>
<organism evidence="2">
    <name type="scientific">Arundo donax</name>
    <name type="common">Giant reed</name>
    <name type="synonym">Donax arundinaceus</name>
    <dbReference type="NCBI Taxonomy" id="35708"/>
    <lineage>
        <taxon>Eukaryota</taxon>
        <taxon>Viridiplantae</taxon>
        <taxon>Streptophyta</taxon>
        <taxon>Embryophyta</taxon>
        <taxon>Tracheophyta</taxon>
        <taxon>Spermatophyta</taxon>
        <taxon>Magnoliopsida</taxon>
        <taxon>Liliopsida</taxon>
        <taxon>Poales</taxon>
        <taxon>Poaceae</taxon>
        <taxon>PACMAD clade</taxon>
        <taxon>Arundinoideae</taxon>
        <taxon>Arundineae</taxon>
        <taxon>Arundo</taxon>
    </lineage>
</organism>
<dbReference type="EMBL" id="GBRH01217429">
    <property type="protein sequence ID" value="JAD80466.1"/>
    <property type="molecule type" value="Transcribed_RNA"/>
</dbReference>
<feature type="transmembrane region" description="Helical" evidence="1">
    <location>
        <begin position="26"/>
        <end position="47"/>
    </location>
</feature>
<keyword evidence="1" id="KW-0472">Membrane</keyword>
<sequence length="80" mass="9207">MNHENHDGAELREEGAEFSEDGAELLFYQLVLLLLYLSRYTCSVRFFPSRSLLAMALVMVRSSKCSDFRNNKPSTIFVLK</sequence>
<evidence type="ECO:0000256" key="1">
    <source>
        <dbReference type="SAM" id="Phobius"/>
    </source>
</evidence>
<proteinExistence type="predicted"/>
<accession>A0A0A9CXZ0</accession>